<evidence type="ECO:0000259" key="6">
    <source>
        <dbReference type="PROSITE" id="PS51898"/>
    </source>
</evidence>
<dbReference type="GO" id="GO:0006310">
    <property type="term" value="P:DNA recombination"/>
    <property type="evidence" value="ECO:0007669"/>
    <property type="project" value="UniProtKB-KW"/>
</dbReference>
<dbReference type="InterPro" id="IPR011010">
    <property type="entry name" value="DNA_brk_join_enz"/>
</dbReference>
<dbReference type="InterPro" id="IPR038488">
    <property type="entry name" value="Integrase_DNA-bd_sf"/>
</dbReference>
<dbReference type="KEGG" id="pgis:I6I06_16560"/>
<evidence type="ECO:0000313" key="9">
    <source>
        <dbReference type="Proteomes" id="UP000595610"/>
    </source>
</evidence>
<keyword evidence="3 5" id="KW-0238">DNA-binding</keyword>
<accession>A0A7T4N282</accession>
<dbReference type="SUPFAM" id="SSF53098">
    <property type="entry name" value="Ribonuclease H-like"/>
    <property type="match status" value="1"/>
</dbReference>
<dbReference type="Pfam" id="PF22022">
    <property type="entry name" value="Phage_int_M"/>
    <property type="match status" value="1"/>
</dbReference>
<dbReference type="PROSITE" id="PS51898">
    <property type="entry name" value="TYR_RECOMBINASE"/>
    <property type="match status" value="1"/>
</dbReference>
<keyword evidence="2" id="KW-0229">DNA integration</keyword>
<dbReference type="SUPFAM" id="SSF56349">
    <property type="entry name" value="DNA breaking-rejoining enzymes"/>
    <property type="match status" value="1"/>
</dbReference>
<gene>
    <name evidence="8" type="ORF">I6I06_16560</name>
</gene>
<sequence length="584" mass="63999">MPLTNTTIRNAKPAEKPFKLFDGGGLFLHVTPAGQRYWRLKYRVAGKEKLLALGVYPDVSLAAARKKRDEAREKLVTGIDPGEAKKAEKRTQRLNAENSFEAVSREWHAKYAPTWSASHGDRILRRLEIDAFPWIGGKPIADLAPTDVLDVLRRIEKRGALETAHRLHANIGQACRYAVATGRAQRDITADLRGALPPTQTEHMAAITEPKQVAELLRAIDGYQGTLPVACALRLAPLLFQRPGELRAAEWIEFDLDGGTWEIPGERMKRTKQGKAAGGAHIVPLSSQAVAILRELRALTGNGRFLFPSVRTKDRPMSDNTVNSALRRLGYDGATMTGHGFRAMARTILEEVLGVSAAIIEAQLAHAVKDPLGRAYNRTAHLSQRRAMMQKWADYLGQIKAGATVLPLLPASTSASNVARYFVDTEFTSLDNAELISVSIVGQDGSEFYAERSDFSREACSDFVRAHVLPQLGKVPARALADARLRDELRKWIAAIPLDPPPVMCCDGGGTEYDLPLLYFALGGPLPRAWSTEDVSARIDPARLQSYRATHGGQHHALHDARANAHAFREPEAEVIPITAVGGA</sequence>
<proteinExistence type="inferred from homology"/>
<organism evidence="8 9">
    <name type="scientific">Paraburkholderia ginsengisoli</name>
    <dbReference type="NCBI Taxonomy" id="311231"/>
    <lineage>
        <taxon>Bacteria</taxon>
        <taxon>Pseudomonadati</taxon>
        <taxon>Pseudomonadota</taxon>
        <taxon>Betaproteobacteria</taxon>
        <taxon>Burkholderiales</taxon>
        <taxon>Burkholderiaceae</taxon>
        <taxon>Paraburkholderia</taxon>
    </lineage>
</organism>
<dbReference type="Gene3D" id="3.30.420.10">
    <property type="entry name" value="Ribonuclease H-like superfamily/Ribonuclease H"/>
    <property type="match status" value="1"/>
</dbReference>
<evidence type="ECO:0000256" key="5">
    <source>
        <dbReference type="PROSITE-ProRule" id="PRU01248"/>
    </source>
</evidence>
<feature type="domain" description="Tyr recombinase" evidence="6">
    <location>
        <begin position="202"/>
        <end position="389"/>
    </location>
</feature>
<evidence type="ECO:0000259" key="7">
    <source>
        <dbReference type="PROSITE" id="PS51900"/>
    </source>
</evidence>
<dbReference type="GO" id="GO:0003677">
    <property type="term" value="F:DNA binding"/>
    <property type="evidence" value="ECO:0007669"/>
    <property type="project" value="UniProtKB-UniRule"/>
</dbReference>
<evidence type="ECO:0000256" key="3">
    <source>
        <dbReference type="ARBA" id="ARBA00023125"/>
    </source>
</evidence>
<dbReference type="InterPro" id="IPR012337">
    <property type="entry name" value="RNaseH-like_sf"/>
</dbReference>
<dbReference type="InterPro" id="IPR013762">
    <property type="entry name" value="Integrase-like_cat_sf"/>
</dbReference>
<evidence type="ECO:0000256" key="2">
    <source>
        <dbReference type="ARBA" id="ARBA00022908"/>
    </source>
</evidence>
<evidence type="ECO:0000256" key="4">
    <source>
        <dbReference type="ARBA" id="ARBA00023172"/>
    </source>
</evidence>
<dbReference type="InterPro" id="IPR010998">
    <property type="entry name" value="Integrase_recombinase_N"/>
</dbReference>
<dbReference type="EMBL" id="CP066075">
    <property type="protein sequence ID" value="QQC63877.1"/>
    <property type="molecule type" value="Genomic_DNA"/>
</dbReference>
<dbReference type="InterPro" id="IPR050808">
    <property type="entry name" value="Phage_Integrase"/>
</dbReference>
<evidence type="ECO:0000313" key="8">
    <source>
        <dbReference type="EMBL" id="QQC63877.1"/>
    </source>
</evidence>
<dbReference type="InterPro" id="IPR036397">
    <property type="entry name" value="RNaseH_sf"/>
</dbReference>
<dbReference type="AlphaFoldDB" id="A0A7T4N282"/>
<dbReference type="InterPro" id="IPR002104">
    <property type="entry name" value="Integrase_catalytic"/>
</dbReference>
<dbReference type="PANTHER" id="PTHR30629">
    <property type="entry name" value="PROPHAGE INTEGRASE"/>
    <property type="match status" value="1"/>
</dbReference>
<dbReference type="Gene3D" id="1.10.443.10">
    <property type="entry name" value="Intergrase catalytic core"/>
    <property type="match status" value="1"/>
</dbReference>
<evidence type="ECO:0000256" key="1">
    <source>
        <dbReference type="ARBA" id="ARBA00008857"/>
    </source>
</evidence>
<dbReference type="InterPro" id="IPR053876">
    <property type="entry name" value="Phage_int_M"/>
</dbReference>
<dbReference type="Pfam" id="PF00589">
    <property type="entry name" value="Phage_integrase"/>
    <property type="match status" value="1"/>
</dbReference>
<feature type="domain" description="Core-binding (CB)" evidence="7">
    <location>
        <begin position="98"/>
        <end position="179"/>
    </location>
</feature>
<dbReference type="PROSITE" id="PS51900">
    <property type="entry name" value="CB"/>
    <property type="match status" value="1"/>
</dbReference>
<dbReference type="Gene3D" id="3.30.160.390">
    <property type="entry name" value="Integrase, DNA-binding domain"/>
    <property type="match status" value="1"/>
</dbReference>
<dbReference type="PANTHER" id="PTHR30629:SF2">
    <property type="entry name" value="PROPHAGE INTEGRASE INTS-RELATED"/>
    <property type="match status" value="1"/>
</dbReference>
<dbReference type="CDD" id="cd00801">
    <property type="entry name" value="INT_P4_C"/>
    <property type="match status" value="1"/>
</dbReference>
<dbReference type="InterPro" id="IPR044068">
    <property type="entry name" value="CB"/>
</dbReference>
<dbReference type="InterPro" id="IPR025166">
    <property type="entry name" value="Integrase_DNA_bind_dom"/>
</dbReference>
<dbReference type="Pfam" id="PF13356">
    <property type="entry name" value="Arm-DNA-bind_3"/>
    <property type="match status" value="1"/>
</dbReference>
<name>A0A7T4N282_9BURK</name>
<keyword evidence="4" id="KW-0233">DNA recombination</keyword>
<dbReference type="GO" id="GO:0015074">
    <property type="term" value="P:DNA integration"/>
    <property type="evidence" value="ECO:0007669"/>
    <property type="project" value="UniProtKB-KW"/>
</dbReference>
<dbReference type="Proteomes" id="UP000595610">
    <property type="component" value="Chromosome 1"/>
</dbReference>
<comment type="similarity">
    <text evidence="1">Belongs to the 'phage' integrase family.</text>
</comment>
<keyword evidence="9" id="KW-1185">Reference proteome</keyword>
<dbReference type="Gene3D" id="1.10.150.130">
    <property type="match status" value="1"/>
</dbReference>
<protein>
    <submittedName>
        <fullName evidence="8">Integrase arm-type DNA-binding domain-containing protein</fullName>
    </submittedName>
</protein>
<reference evidence="8 9" key="1">
    <citation type="submission" date="2020-12" db="EMBL/GenBank/DDBJ databases">
        <title>FDA dAtabase for Regulatory Grade micrObial Sequences (FDA-ARGOS): Supporting development and validation of Infectious Disease Dx tests.</title>
        <authorList>
            <person name="Nelson B."/>
            <person name="Plummer A."/>
            <person name="Tallon L."/>
            <person name="Sadzewicz L."/>
            <person name="Zhao X."/>
            <person name="Boylan J."/>
            <person name="Ott S."/>
            <person name="Bowen H."/>
            <person name="Vavikolanu K."/>
            <person name="Mehta A."/>
            <person name="Aluvathingal J."/>
            <person name="Nadendla S."/>
            <person name="Myers T."/>
            <person name="Yan Y."/>
            <person name="Sichtig H."/>
        </authorList>
    </citation>
    <scope>NUCLEOTIDE SEQUENCE [LARGE SCALE GENOMIC DNA]</scope>
    <source>
        <strain evidence="8 9">FDAARGOS_1049</strain>
    </source>
</reference>